<evidence type="ECO:0000313" key="1">
    <source>
        <dbReference type="EMBL" id="GMF66121.1"/>
    </source>
</evidence>
<name>A0A9W6YL47_9STRA</name>
<reference evidence="1" key="1">
    <citation type="submission" date="2023-04" db="EMBL/GenBank/DDBJ databases">
        <title>Phytophthora lilii NBRC 32176.</title>
        <authorList>
            <person name="Ichikawa N."/>
            <person name="Sato H."/>
            <person name="Tonouchi N."/>
        </authorList>
    </citation>
    <scope>NUCLEOTIDE SEQUENCE</scope>
    <source>
        <strain evidence="1">NBRC 32176</strain>
    </source>
</reference>
<proteinExistence type="predicted"/>
<sequence>MLLRLCQAATLGSDTNDSCVFVDFTAETSEFDELNAALDLVKSASVFGSVLDKFDPLVLSKIPLDSFKYSILGQDLKITPTISSINITGLSTVVPKSINVTSANTVDTSADSEEQVSVDASLKVSTNLFGASATAQVKFHDRETDIYGERRSEYVRVCTRRLN</sequence>
<dbReference type="EMBL" id="BSXW01012547">
    <property type="protein sequence ID" value="GMF66121.1"/>
    <property type="molecule type" value="Genomic_DNA"/>
</dbReference>
<organism evidence="1 2">
    <name type="scientific">Phytophthora lilii</name>
    <dbReference type="NCBI Taxonomy" id="2077276"/>
    <lineage>
        <taxon>Eukaryota</taxon>
        <taxon>Sar</taxon>
        <taxon>Stramenopiles</taxon>
        <taxon>Oomycota</taxon>
        <taxon>Peronosporomycetes</taxon>
        <taxon>Peronosporales</taxon>
        <taxon>Peronosporaceae</taxon>
        <taxon>Phytophthora</taxon>
    </lineage>
</organism>
<dbReference type="AlphaFoldDB" id="A0A9W6YL47"/>
<dbReference type="OrthoDB" id="127024at2759"/>
<gene>
    <name evidence="1" type="ORF">Plil01_001865700</name>
</gene>
<keyword evidence="2" id="KW-1185">Reference proteome</keyword>
<dbReference type="Proteomes" id="UP001165083">
    <property type="component" value="Unassembled WGS sequence"/>
</dbReference>
<evidence type="ECO:0000313" key="2">
    <source>
        <dbReference type="Proteomes" id="UP001165083"/>
    </source>
</evidence>
<protein>
    <submittedName>
        <fullName evidence="1">Unnamed protein product</fullName>
    </submittedName>
</protein>
<accession>A0A9W6YL47</accession>
<comment type="caution">
    <text evidence="1">The sequence shown here is derived from an EMBL/GenBank/DDBJ whole genome shotgun (WGS) entry which is preliminary data.</text>
</comment>